<keyword evidence="3" id="KW-1185">Reference proteome</keyword>
<evidence type="ECO:0000256" key="1">
    <source>
        <dbReference type="SAM" id="MobiDB-lite"/>
    </source>
</evidence>
<dbReference type="OMA" id="LQDMRVC"/>
<dbReference type="EMBL" id="JH159151">
    <property type="protein sequence ID" value="EGZ27450.1"/>
    <property type="molecule type" value="Genomic_DNA"/>
</dbReference>
<dbReference type="InParanoid" id="G4YGW9"/>
<feature type="compositionally biased region" description="Low complexity" evidence="1">
    <location>
        <begin position="1"/>
        <end position="11"/>
    </location>
</feature>
<proteinExistence type="predicted"/>
<dbReference type="AlphaFoldDB" id="G4YGW9"/>
<dbReference type="RefSeq" id="XP_009514725.1">
    <property type="nucleotide sequence ID" value="XM_009516430.1"/>
</dbReference>
<name>G4YGW9_PHYSP</name>
<feature type="region of interest" description="Disordered" evidence="1">
    <location>
        <begin position="1"/>
        <end position="28"/>
    </location>
</feature>
<sequence>MVAKAAAAAAARPKPHMLGGSNNLVSERSRREKAEAALQTARQNLRTLAQDLMPQVHKLTQAVEVRSEALSVEKRHRLQLDEASQELLEGLQDQINDVEARQQQCCVVDCRIENAVKQVDEQATADRYELRMLISKLQEVQDEHAVEIRLLHQEIVASKEFMTQRLNAIEDAVASVRSEIARGTEQQHNTIQSHADKIDEMDDKLFALDKELLKLKLALPASMKAQLPTLFTDQRSGSRSIASVNMVETTQGGDLGVALKLQELATDIEAMKADSLAYRSADRKQFDALTNRMREAAKSHRALKKEVEVRLQDVRACYDQVRGWSILVLSNTADTLTCTSPAL</sequence>
<gene>
    <name evidence="2" type="ORF">PHYSODRAFT_468334</name>
</gene>
<dbReference type="GeneID" id="20653682"/>
<organism evidence="2 3">
    <name type="scientific">Phytophthora sojae (strain P6497)</name>
    <name type="common">Soybean stem and root rot agent</name>
    <name type="synonym">Phytophthora megasperma f. sp. glycines</name>
    <dbReference type="NCBI Taxonomy" id="1094619"/>
    <lineage>
        <taxon>Eukaryota</taxon>
        <taxon>Sar</taxon>
        <taxon>Stramenopiles</taxon>
        <taxon>Oomycota</taxon>
        <taxon>Peronosporomycetes</taxon>
        <taxon>Peronosporales</taxon>
        <taxon>Peronosporaceae</taxon>
        <taxon>Phytophthora</taxon>
    </lineage>
</organism>
<dbReference type="KEGG" id="psoj:PHYSODRAFT_468334"/>
<reference evidence="2 3" key="1">
    <citation type="journal article" date="2006" name="Science">
        <title>Phytophthora genome sequences uncover evolutionary origins and mechanisms of pathogenesis.</title>
        <authorList>
            <person name="Tyler B.M."/>
            <person name="Tripathy S."/>
            <person name="Zhang X."/>
            <person name="Dehal P."/>
            <person name="Jiang R.H."/>
            <person name="Aerts A."/>
            <person name="Arredondo F.D."/>
            <person name="Baxter L."/>
            <person name="Bensasson D."/>
            <person name="Beynon J.L."/>
            <person name="Chapman J."/>
            <person name="Damasceno C.M."/>
            <person name="Dorrance A.E."/>
            <person name="Dou D."/>
            <person name="Dickerman A.W."/>
            <person name="Dubchak I.L."/>
            <person name="Garbelotto M."/>
            <person name="Gijzen M."/>
            <person name="Gordon S.G."/>
            <person name="Govers F."/>
            <person name="Grunwald N.J."/>
            <person name="Huang W."/>
            <person name="Ivors K.L."/>
            <person name="Jones R.W."/>
            <person name="Kamoun S."/>
            <person name="Krampis K."/>
            <person name="Lamour K.H."/>
            <person name="Lee M.K."/>
            <person name="McDonald W.H."/>
            <person name="Medina M."/>
            <person name="Meijer H.J."/>
            <person name="Nordberg E.K."/>
            <person name="Maclean D.J."/>
            <person name="Ospina-Giraldo M.D."/>
            <person name="Morris P.F."/>
            <person name="Phuntumart V."/>
            <person name="Putnam N.H."/>
            <person name="Rash S."/>
            <person name="Rose J.K."/>
            <person name="Sakihama Y."/>
            <person name="Salamov A.A."/>
            <person name="Savidor A."/>
            <person name="Scheuring C.F."/>
            <person name="Smith B.M."/>
            <person name="Sobral B.W."/>
            <person name="Terry A."/>
            <person name="Torto-Alalibo T.A."/>
            <person name="Win J."/>
            <person name="Xu Z."/>
            <person name="Zhang H."/>
            <person name="Grigoriev I.V."/>
            <person name="Rokhsar D.S."/>
            <person name="Boore J.L."/>
        </authorList>
    </citation>
    <scope>NUCLEOTIDE SEQUENCE [LARGE SCALE GENOMIC DNA]</scope>
    <source>
        <strain evidence="2 3">P6497</strain>
    </source>
</reference>
<evidence type="ECO:0000313" key="3">
    <source>
        <dbReference type="Proteomes" id="UP000002640"/>
    </source>
</evidence>
<dbReference type="Proteomes" id="UP000002640">
    <property type="component" value="Unassembled WGS sequence"/>
</dbReference>
<accession>G4YGW9</accession>
<dbReference type="SMR" id="G4YGW9"/>
<evidence type="ECO:0000313" key="2">
    <source>
        <dbReference type="EMBL" id="EGZ27450.1"/>
    </source>
</evidence>
<protein>
    <submittedName>
        <fullName evidence="2">Uncharacterized protein</fullName>
    </submittedName>
</protein>